<gene>
    <name evidence="2" type="ORF">OHK93_004441</name>
</gene>
<feature type="region of interest" description="Disordered" evidence="1">
    <location>
        <begin position="1"/>
        <end position="80"/>
    </location>
</feature>
<feature type="compositionally biased region" description="Basic and acidic residues" evidence="1">
    <location>
        <begin position="36"/>
        <end position="56"/>
    </location>
</feature>
<feature type="compositionally biased region" description="Polar residues" evidence="1">
    <location>
        <begin position="60"/>
        <end position="76"/>
    </location>
</feature>
<proteinExistence type="predicted"/>
<feature type="region of interest" description="Disordered" evidence="1">
    <location>
        <begin position="175"/>
        <end position="275"/>
    </location>
</feature>
<accession>A0AA43TYP0</accession>
<reference evidence="2" key="1">
    <citation type="journal article" date="2023" name="Genome Biol. Evol.">
        <title>First Whole Genome Sequence and Flow Cytometry Genome Size Data for the Lichen-Forming Fungus Ramalina farinacea (Ascomycota).</title>
        <authorList>
            <person name="Llewellyn T."/>
            <person name="Mian S."/>
            <person name="Hill R."/>
            <person name="Leitch I.J."/>
            <person name="Gaya E."/>
        </authorList>
    </citation>
    <scope>NUCLEOTIDE SEQUENCE</scope>
    <source>
        <strain evidence="2">LIQ254RAFAR</strain>
    </source>
</reference>
<sequence length="373" mass="41219">MARSRKPTSNKQSENQAASEAVKAPPEHAANAKKRANNEPDERGRQRKKFETHLGHESSAPVSSHRPQSLANSSAENPAERQRIIDRHFEDPQPPVNSADALILFHASISMFFETGLHPPNAKRIQYFLDGEFVGKPSHVVVSASYELARLSQKYGIADSVRKAVTEFRANMFGPKDVADESQDGESSRSQGRPEATGATQQERQRDHAAESAILEQDDGPSQASRALPDSSRGIPNLPNDITPANEPHGRESSPSQASREATAALQEQRERDQAEETVMLVRADRLSQPSTGSSDSGSRVSALPVVVLPEIDETWHRITPETKQQTVKSMEQKMAAFEIVRERRLASGGNVDQLEAFMEYARYRLLNDAKEV</sequence>
<organism evidence="2 3">
    <name type="scientific">Ramalina farinacea</name>
    <dbReference type="NCBI Taxonomy" id="258253"/>
    <lineage>
        <taxon>Eukaryota</taxon>
        <taxon>Fungi</taxon>
        <taxon>Dikarya</taxon>
        <taxon>Ascomycota</taxon>
        <taxon>Pezizomycotina</taxon>
        <taxon>Lecanoromycetes</taxon>
        <taxon>OSLEUM clade</taxon>
        <taxon>Lecanoromycetidae</taxon>
        <taxon>Lecanorales</taxon>
        <taxon>Lecanorineae</taxon>
        <taxon>Ramalinaceae</taxon>
        <taxon>Ramalina</taxon>
    </lineage>
</organism>
<dbReference type="Proteomes" id="UP001161017">
    <property type="component" value="Unassembled WGS sequence"/>
</dbReference>
<comment type="caution">
    <text evidence="2">The sequence shown here is derived from an EMBL/GenBank/DDBJ whole genome shotgun (WGS) entry which is preliminary data.</text>
</comment>
<dbReference type="EMBL" id="JAPUFD010000020">
    <property type="protein sequence ID" value="MDI1492659.1"/>
    <property type="molecule type" value="Genomic_DNA"/>
</dbReference>
<feature type="compositionally biased region" description="Polar residues" evidence="1">
    <location>
        <begin position="9"/>
        <end position="18"/>
    </location>
</feature>
<keyword evidence="3" id="KW-1185">Reference proteome</keyword>
<evidence type="ECO:0000256" key="1">
    <source>
        <dbReference type="SAM" id="MobiDB-lite"/>
    </source>
</evidence>
<evidence type="ECO:0000313" key="2">
    <source>
        <dbReference type="EMBL" id="MDI1492659.1"/>
    </source>
</evidence>
<name>A0AA43TYP0_9LECA</name>
<protein>
    <submittedName>
        <fullName evidence="2">Uncharacterized protein</fullName>
    </submittedName>
</protein>
<dbReference type="AlphaFoldDB" id="A0AA43TYP0"/>
<evidence type="ECO:0000313" key="3">
    <source>
        <dbReference type="Proteomes" id="UP001161017"/>
    </source>
</evidence>